<gene>
    <name evidence="3" type="ORF">S01H1_19449</name>
</gene>
<accession>X0TL91</accession>
<dbReference type="InterPro" id="IPR041698">
    <property type="entry name" value="Methyltransf_25"/>
</dbReference>
<dbReference type="InterPro" id="IPR029063">
    <property type="entry name" value="SAM-dependent_MTases_sf"/>
</dbReference>
<keyword evidence="1" id="KW-0808">Transferase</keyword>
<reference evidence="3" key="1">
    <citation type="journal article" date="2014" name="Front. Microbiol.">
        <title>High frequency of phylogenetically diverse reductive dehalogenase-homologous genes in deep subseafloor sedimentary metagenomes.</title>
        <authorList>
            <person name="Kawai M."/>
            <person name="Futagami T."/>
            <person name="Toyoda A."/>
            <person name="Takaki Y."/>
            <person name="Nishi S."/>
            <person name="Hori S."/>
            <person name="Arai W."/>
            <person name="Tsubouchi T."/>
            <person name="Morono Y."/>
            <person name="Uchiyama I."/>
            <person name="Ito T."/>
            <person name="Fujiyama A."/>
            <person name="Inagaki F."/>
            <person name="Takami H."/>
        </authorList>
    </citation>
    <scope>NUCLEOTIDE SEQUENCE</scope>
    <source>
        <strain evidence="3">Expedition CK06-06</strain>
    </source>
</reference>
<dbReference type="PANTHER" id="PTHR43861">
    <property type="entry name" value="TRANS-ACONITATE 2-METHYLTRANSFERASE-RELATED"/>
    <property type="match status" value="1"/>
</dbReference>
<organism evidence="3">
    <name type="scientific">marine sediment metagenome</name>
    <dbReference type="NCBI Taxonomy" id="412755"/>
    <lineage>
        <taxon>unclassified sequences</taxon>
        <taxon>metagenomes</taxon>
        <taxon>ecological metagenomes</taxon>
    </lineage>
</organism>
<evidence type="ECO:0000313" key="3">
    <source>
        <dbReference type="EMBL" id="GAF94333.1"/>
    </source>
</evidence>
<evidence type="ECO:0000259" key="2">
    <source>
        <dbReference type="Pfam" id="PF13649"/>
    </source>
</evidence>
<name>X0TL91_9ZZZZ</name>
<feature type="non-terminal residue" evidence="3">
    <location>
        <position position="1"/>
    </location>
</feature>
<protein>
    <recommendedName>
        <fullName evidence="2">Methyltransferase domain-containing protein</fullName>
    </recommendedName>
</protein>
<comment type="caution">
    <text evidence="3">The sequence shown here is derived from an EMBL/GenBank/DDBJ whole genome shotgun (WGS) entry which is preliminary data.</text>
</comment>
<proteinExistence type="predicted"/>
<dbReference type="CDD" id="cd02440">
    <property type="entry name" value="AdoMet_MTases"/>
    <property type="match status" value="1"/>
</dbReference>
<dbReference type="GO" id="GO:0016740">
    <property type="term" value="F:transferase activity"/>
    <property type="evidence" value="ECO:0007669"/>
    <property type="project" value="UniProtKB-KW"/>
</dbReference>
<dbReference type="EMBL" id="BARS01010506">
    <property type="protein sequence ID" value="GAF94333.1"/>
    <property type="molecule type" value="Genomic_DNA"/>
</dbReference>
<dbReference type="Pfam" id="PF13649">
    <property type="entry name" value="Methyltransf_25"/>
    <property type="match status" value="1"/>
</dbReference>
<sequence>VWAASYDHEADNPVIAGEEEIIWELLGEDRNIHVLDVGCGTGRHALRLAAEGARVVGVEPTREMLSLARQKAREQGISLDLREGEIASLEPSLGEFDLVLCCLVLSHIDDLGGAISRLAGHIKPGGRLIVSDFHPFQILIGWRTSFDAGEKKYVVPNHLHLPSEYFNAMTQAGLSVTHFFEPGRFERFPGLPITLVMEAQKPAS</sequence>
<dbReference type="AlphaFoldDB" id="X0TL91"/>
<dbReference type="Gene3D" id="3.40.50.150">
    <property type="entry name" value="Vaccinia Virus protein VP39"/>
    <property type="match status" value="1"/>
</dbReference>
<feature type="domain" description="Methyltransferase" evidence="2">
    <location>
        <begin position="34"/>
        <end position="126"/>
    </location>
</feature>
<dbReference type="SUPFAM" id="SSF53335">
    <property type="entry name" value="S-adenosyl-L-methionine-dependent methyltransferases"/>
    <property type="match status" value="1"/>
</dbReference>
<evidence type="ECO:0000256" key="1">
    <source>
        <dbReference type="ARBA" id="ARBA00022679"/>
    </source>
</evidence>